<gene>
    <name evidence="2" type="ORF">PG993_013367</name>
</gene>
<accession>A0ABR1RXF8</accession>
<reference evidence="2 3" key="1">
    <citation type="submission" date="2023-01" db="EMBL/GenBank/DDBJ databases">
        <title>Analysis of 21 Apiospora genomes using comparative genomics revels a genus with tremendous synthesis potential of carbohydrate active enzymes and secondary metabolites.</title>
        <authorList>
            <person name="Sorensen T."/>
        </authorList>
    </citation>
    <scope>NUCLEOTIDE SEQUENCE [LARGE SCALE GENOMIC DNA]</scope>
    <source>
        <strain evidence="2 3">CBS 33761</strain>
    </source>
</reference>
<proteinExistence type="predicted"/>
<keyword evidence="3" id="KW-1185">Reference proteome</keyword>
<dbReference type="PANTHER" id="PTHR24148">
    <property type="entry name" value="ANKYRIN REPEAT DOMAIN-CONTAINING PROTEIN 39 HOMOLOG-RELATED"/>
    <property type="match status" value="1"/>
</dbReference>
<dbReference type="EMBL" id="JAQQWK010000012">
    <property type="protein sequence ID" value="KAK8022600.1"/>
    <property type="molecule type" value="Genomic_DNA"/>
</dbReference>
<dbReference type="InterPro" id="IPR052895">
    <property type="entry name" value="HetReg/Transcr_Mod"/>
</dbReference>
<feature type="domain" description="Heterokaryon incompatibility" evidence="1">
    <location>
        <begin position="43"/>
        <end position="131"/>
    </location>
</feature>
<dbReference type="Proteomes" id="UP001444661">
    <property type="component" value="Unassembled WGS sequence"/>
</dbReference>
<comment type="caution">
    <text evidence="2">The sequence shown here is derived from an EMBL/GenBank/DDBJ whole genome shotgun (WGS) entry which is preliminary data.</text>
</comment>
<sequence>MSRTLAPDEIRILDLPPASGEDDIESTIECTTRAIKLSGDDEYEALSYVWGTDQDTAIVRISGQDVRISKTLETALRRLQLPHRARALWIGQLCIDQSNATEKMQQVRHMGDVYQGFTQCIVWMGGSERRNRPGRR</sequence>
<evidence type="ECO:0000313" key="2">
    <source>
        <dbReference type="EMBL" id="KAK8022600.1"/>
    </source>
</evidence>
<organism evidence="2 3">
    <name type="scientific">Apiospora rasikravindrae</name>
    <dbReference type="NCBI Taxonomy" id="990691"/>
    <lineage>
        <taxon>Eukaryota</taxon>
        <taxon>Fungi</taxon>
        <taxon>Dikarya</taxon>
        <taxon>Ascomycota</taxon>
        <taxon>Pezizomycotina</taxon>
        <taxon>Sordariomycetes</taxon>
        <taxon>Xylariomycetidae</taxon>
        <taxon>Amphisphaeriales</taxon>
        <taxon>Apiosporaceae</taxon>
        <taxon>Apiospora</taxon>
    </lineage>
</organism>
<dbReference type="Pfam" id="PF06985">
    <property type="entry name" value="HET"/>
    <property type="match status" value="1"/>
</dbReference>
<dbReference type="PANTHER" id="PTHR24148:SF73">
    <property type="entry name" value="HET DOMAIN PROTEIN (AFU_ORTHOLOGUE AFUA_8G01020)"/>
    <property type="match status" value="1"/>
</dbReference>
<evidence type="ECO:0000259" key="1">
    <source>
        <dbReference type="Pfam" id="PF06985"/>
    </source>
</evidence>
<name>A0ABR1RXF8_9PEZI</name>
<dbReference type="InterPro" id="IPR010730">
    <property type="entry name" value="HET"/>
</dbReference>
<protein>
    <submittedName>
        <fullName evidence="2">HET-domain-containing protein</fullName>
    </submittedName>
</protein>
<evidence type="ECO:0000313" key="3">
    <source>
        <dbReference type="Proteomes" id="UP001444661"/>
    </source>
</evidence>